<dbReference type="Proteomes" id="UP000237481">
    <property type="component" value="Unassembled WGS sequence"/>
</dbReference>
<dbReference type="SUPFAM" id="SSF51905">
    <property type="entry name" value="FAD/NAD(P)-binding domain"/>
    <property type="match status" value="1"/>
</dbReference>
<dbReference type="InterPro" id="IPR003953">
    <property type="entry name" value="FAD-dep_OxRdtase_2_FAD-bd"/>
</dbReference>
<dbReference type="EMBL" id="PKSG01000560">
    <property type="protein sequence ID" value="POR34246.1"/>
    <property type="molecule type" value="Genomic_DNA"/>
</dbReference>
<evidence type="ECO:0000313" key="6">
    <source>
        <dbReference type="EMBL" id="POR34246.1"/>
    </source>
</evidence>
<dbReference type="InterPro" id="IPR027477">
    <property type="entry name" value="Succ_DH/fumarate_Rdtase_cat_sf"/>
</dbReference>
<evidence type="ECO:0000259" key="5">
    <source>
        <dbReference type="Pfam" id="PF00890"/>
    </source>
</evidence>
<sequence length="549" mass="58283">MRTEKCDLLIVGSGAAGLAAAAASRGLDTLVVEQAATVGGTSSYSGGCMWIPGNCVSRDQGVEDSVELGRLHLDALHGPPRDDQPESSAARRDALLHAGPEMVSFLRTLGFKWSKEKSSFPDFHPDLPGACASGGRTLDPAVVDVSPRLLGPWTSYVACSSNTLPVARFEDFRPLTRPLSSLGAFLTVCWMVLKLTLLKMMRSPVSMGNSLVAQLLSICWKNGNVRIYRKTELISLVTDNGVVVGGILQQGDTQIKVQASGVLLATAGFARNQAMRDSFLPKPTSSNWSLSNPCGDTGTALRVCKPVGAATASLDKVWGISTMEDPVTGSLTTCCFEMARPHAIVVNQDGNRFVCESEPFVDIVDSMLQGGKATWPAWLIVDWNYRKRYTLGSLQPRASSSRLITGDSISALALKIGLSAEKLEATISRWNAMCQTGEDQDFGRGKDAYHRYIGDPDKKPNPNMGPLSAPPFSAIEIYPGDAGNRGGLLTDEHARVIKTDGSVIQGLYAAGNASATVMTGGSPGAGGTLGPAMTFAYIAANHVKQSKGQ</sequence>
<dbReference type="Pfam" id="PF00890">
    <property type="entry name" value="FAD_binding_2"/>
    <property type="match status" value="1"/>
</dbReference>
<dbReference type="STRING" id="94208.A0A2S4KVM6"/>
<dbReference type="InterPro" id="IPR050315">
    <property type="entry name" value="FAD-oxidoreductase_2"/>
</dbReference>
<evidence type="ECO:0000313" key="7">
    <source>
        <dbReference type="Proteomes" id="UP000237481"/>
    </source>
</evidence>
<dbReference type="PANTHER" id="PTHR43400:SF10">
    <property type="entry name" value="3-OXOSTEROID 1-DEHYDROGENASE"/>
    <property type="match status" value="1"/>
</dbReference>
<keyword evidence="3" id="KW-0274">FAD</keyword>
<protein>
    <submittedName>
        <fullName evidence="6">FAD binding domain-containing protein</fullName>
    </submittedName>
</protein>
<proteinExistence type="predicted"/>
<evidence type="ECO:0000256" key="2">
    <source>
        <dbReference type="ARBA" id="ARBA00022630"/>
    </source>
</evidence>
<dbReference type="OrthoDB" id="7777654at2759"/>
<dbReference type="AlphaFoldDB" id="A0A2S4KVM6"/>
<comment type="caution">
    <text evidence="6">The sequence shown here is derived from an EMBL/GenBank/DDBJ whole genome shotgun (WGS) entry which is preliminary data.</text>
</comment>
<dbReference type="InterPro" id="IPR036188">
    <property type="entry name" value="FAD/NAD-bd_sf"/>
</dbReference>
<keyword evidence="7" id="KW-1185">Reference proteome</keyword>
<evidence type="ECO:0000256" key="1">
    <source>
        <dbReference type="ARBA" id="ARBA00001974"/>
    </source>
</evidence>
<dbReference type="GO" id="GO:0008202">
    <property type="term" value="P:steroid metabolic process"/>
    <property type="evidence" value="ECO:0007669"/>
    <property type="project" value="UniProtKB-ARBA"/>
</dbReference>
<gene>
    <name evidence="6" type="ORF">TPAR_05572</name>
</gene>
<comment type="cofactor">
    <cofactor evidence="1">
        <name>FAD</name>
        <dbReference type="ChEBI" id="CHEBI:57692"/>
    </cofactor>
</comment>
<keyword evidence="2" id="KW-0285">Flavoprotein</keyword>
<dbReference type="GO" id="GO:0016491">
    <property type="term" value="F:oxidoreductase activity"/>
    <property type="evidence" value="ECO:0007669"/>
    <property type="project" value="UniProtKB-KW"/>
</dbReference>
<evidence type="ECO:0000256" key="3">
    <source>
        <dbReference type="ARBA" id="ARBA00022827"/>
    </source>
</evidence>
<reference evidence="6 7" key="1">
    <citation type="submission" date="2018-01" db="EMBL/GenBank/DDBJ databases">
        <title>Harnessing the power of phylogenomics to disentangle the directionality and signatures of interkingdom host jumping in the parasitic fungal genus Tolypocladium.</title>
        <authorList>
            <person name="Quandt C.A."/>
            <person name="Patterson W."/>
            <person name="Spatafora J.W."/>
        </authorList>
    </citation>
    <scope>NUCLEOTIDE SEQUENCE [LARGE SCALE GENOMIC DNA]</scope>
    <source>
        <strain evidence="6 7">NRBC 100945</strain>
    </source>
</reference>
<name>A0A2S4KVM6_9HYPO</name>
<organism evidence="6 7">
    <name type="scientific">Tolypocladium paradoxum</name>
    <dbReference type="NCBI Taxonomy" id="94208"/>
    <lineage>
        <taxon>Eukaryota</taxon>
        <taxon>Fungi</taxon>
        <taxon>Dikarya</taxon>
        <taxon>Ascomycota</taxon>
        <taxon>Pezizomycotina</taxon>
        <taxon>Sordariomycetes</taxon>
        <taxon>Hypocreomycetidae</taxon>
        <taxon>Hypocreales</taxon>
        <taxon>Ophiocordycipitaceae</taxon>
        <taxon>Tolypocladium</taxon>
    </lineage>
</organism>
<keyword evidence="4" id="KW-0560">Oxidoreductase</keyword>
<evidence type="ECO:0000256" key="4">
    <source>
        <dbReference type="ARBA" id="ARBA00023002"/>
    </source>
</evidence>
<accession>A0A2S4KVM6</accession>
<dbReference type="SUPFAM" id="SSF56425">
    <property type="entry name" value="Succinate dehydrogenase/fumarate reductase flavoprotein, catalytic domain"/>
    <property type="match status" value="1"/>
</dbReference>
<dbReference type="Gene3D" id="3.50.50.60">
    <property type="entry name" value="FAD/NAD(P)-binding domain"/>
    <property type="match status" value="2"/>
</dbReference>
<dbReference type="PANTHER" id="PTHR43400">
    <property type="entry name" value="FUMARATE REDUCTASE"/>
    <property type="match status" value="1"/>
</dbReference>
<feature type="domain" description="FAD-dependent oxidoreductase 2 FAD-binding" evidence="5">
    <location>
        <begin position="7"/>
        <end position="529"/>
    </location>
</feature>